<dbReference type="EMBL" id="CAUYUJ010020761">
    <property type="protein sequence ID" value="CAK0900347.1"/>
    <property type="molecule type" value="Genomic_DNA"/>
</dbReference>
<accession>A0ABN9XQ91</accession>
<dbReference type="PIRSF" id="PIRSF033096">
    <property type="entry name" value="PPPtase_5"/>
    <property type="match status" value="1"/>
</dbReference>
<dbReference type="PANTHER" id="PTHR45668:SF3">
    <property type="entry name" value="SERINE_THREONINE-PROTEIN PHOSPHATASE RDGC"/>
    <property type="match status" value="1"/>
</dbReference>
<gene>
    <name evidence="10" type="ORF">PCOR1329_LOCUS77644</name>
</gene>
<dbReference type="PRINTS" id="PR00114">
    <property type="entry name" value="STPHPHTASE"/>
</dbReference>
<evidence type="ECO:0000256" key="6">
    <source>
        <dbReference type="RuleBase" id="RU004273"/>
    </source>
</evidence>
<protein>
    <recommendedName>
        <fullName evidence="6">Serine/threonine-protein phosphatase</fullName>
        <ecNumber evidence="6">3.1.3.16</ecNumber>
    </recommendedName>
</protein>
<keyword evidence="11" id="KW-1185">Reference proteome</keyword>
<feature type="chain" id="PRO_5046615836" description="Serine/threonine-protein phosphatase" evidence="8">
    <location>
        <begin position="34"/>
        <end position="448"/>
    </location>
</feature>
<comment type="caution">
    <text evidence="10">The sequence shown here is derived from an EMBL/GenBank/DDBJ whole genome shotgun (WGS) entry which is preliminary data.</text>
</comment>
<evidence type="ECO:0000256" key="4">
    <source>
        <dbReference type="ARBA" id="ARBA00022801"/>
    </source>
</evidence>
<comment type="cofactor">
    <cofactor evidence="1">
        <name>Mn(2+)</name>
        <dbReference type="ChEBI" id="CHEBI:29035"/>
    </cofactor>
</comment>
<dbReference type="Pfam" id="PF00149">
    <property type="entry name" value="Metallophos"/>
    <property type="match status" value="1"/>
</dbReference>
<sequence length="448" mass="48640">MPRCRHAPPRRSAAPIRLACCAAACAALHWSLGQGPAWLAPAARWLVGSHPQRGVGTSAAAAAERGRLVALAARGGADPVAEARAKVQALTVEAGYSGPAYNGPASVNDAFVKGLLAMFKEQKKLPMKYAYMMTLDVLDILKGEKTLQRVPVPDGSKITVIGDIHGQLFDFAHMMENVCGFPSPQNPLLFNGDFVDRGPWSVEVLLTLFAMKLQHPTSVHFNRGNHESEMTNYQYGFSGEVQVKYELKMMELFSEVFRHLPLATVLENQIFVVHAGIPGPDPRQWEDWFSKAPDEAAGILSREGGQMTLAQIEATDRVVEPNPFESPLVIDFLWGDPKGANGYGPSGRVPMVYTFGPDIAQKFCEANGLKLILRSHETKSAGFQETQPFCHTVFSAPNYIDKAGNKAAVAVVTNTGGVLKPDYKQFDHQPHPDVPSGAYAPNGPLAPK</sequence>
<evidence type="ECO:0000256" key="1">
    <source>
        <dbReference type="ARBA" id="ARBA00001936"/>
    </source>
</evidence>
<dbReference type="InterPro" id="IPR006186">
    <property type="entry name" value="Ser/Thr-sp_prot-phosphatase"/>
</dbReference>
<dbReference type="PANTHER" id="PTHR45668">
    <property type="entry name" value="SERINE/THREONINE-PROTEIN PHOSPHATASE 5-RELATED"/>
    <property type="match status" value="1"/>
</dbReference>
<dbReference type="Pfam" id="PF08321">
    <property type="entry name" value="PPP5"/>
    <property type="match status" value="1"/>
</dbReference>
<keyword evidence="2" id="KW-0479">Metal-binding</keyword>
<keyword evidence="5" id="KW-0464">Manganese</keyword>
<evidence type="ECO:0000256" key="7">
    <source>
        <dbReference type="SAM" id="MobiDB-lite"/>
    </source>
</evidence>
<comment type="similarity">
    <text evidence="6">Belongs to the PPP phosphatase family.</text>
</comment>
<feature type="region of interest" description="Disordered" evidence="7">
    <location>
        <begin position="422"/>
        <end position="448"/>
    </location>
</feature>
<dbReference type="EC" id="3.1.3.16" evidence="6"/>
<dbReference type="InterPro" id="IPR004843">
    <property type="entry name" value="Calcineurin-like_PHP"/>
</dbReference>
<dbReference type="InterPro" id="IPR029052">
    <property type="entry name" value="Metallo-depent_PP-like"/>
</dbReference>
<evidence type="ECO:0000313" key="11">
    <source>
        <dbReference type="Proteomes" id="UP001189429"/>
    </source>
</evidence>
<keyword evidence="4 6" id="KW-0378">Hydrolase</keyword>
<name>A0ABN9XQ91_9DINO</name>
<keyword evidence="8" id="KW-0732">Signal</keyword>
<evidence type="ECO:0000313" key="10">
    <source>
        <dbReference type="EMBL" id="CAK0900347.1"/>
    </source>
</evidence>
<dbReference type="InterPro" id="IPR013235">
    <property type="entry name" value="PPP_dom"/>
</dbReference>
<dbReference type="InterPro" id="IPR051134">
    <property type="entry name" value="PPP_phosphatase"/>
</dbReference>
<dbReference type="Proteomes" id="UP001189429">
    <property type="component" value="Unassembled WGS sequence"/>
</dbReference>
<evidence type="ECO:0000256" key="3">
    <source>
        <dbReference type="ARBA" id="ARBA00022737"/>
    </source>
</evidence>
<feature type="compositionally biased region" description="Basic and acidic residues" evidence="7">
    <location>
        <begin position="422"/>
        <end position="431"/>
    </location>
</feature>
<feature type="domain" description="Serine/threonine specific protein phosphatases" evidence="9">
    <location>
        <begin position="222"/>
        <end position="227"/>
    </location>
</feature>
<evidence type="ECO:0000256" key="5">
    <source>
        <dbReference type="ARBA" id="ARBA00023211"/>
    </source>
</evidence>
<dbReference type="PROSITE" id="PS00125">
    <property type="entry name" value="SER_THR_PHOSPHATASE"/>
    <property type="match status" value="1"/>
</dbReference>
<evidence type="ECO:0000259" key="9">
    <source>
        <dbReference type="PROSITE" id="PS00125"/>
    </source>
</evidence>
<feature type="signal peptide" evidence="8">
    <location>
        <begin position="1"/>
        <end position="33"/>
    </location>
</feature>
<keyword evidence="3" id="KW-0677">Repeat</keyword>
<evidence type="ECO:0000256" key="2">
    <source>
        <dbReference type="ARBA" id="ARBA00022723"/>
    </source>
</evidence>
<dbReference type="SMART" id="SM00156">
    <property type="entry name" value="PP2Ac"/>
    <property type="match status" value="1"/>
</dbReference>
<proteinExistence type="inferred from homology"/>
<organism evidence="10 11">
    <name type="scientific">Prorocentrum cordatum</name>
    <dbReference type="NCBI Taxonomy" id="2364126"/>
    <lineage>
        <taxon>Eukaryota</taxon>
        <taxon>Sar</taxon>
        <taxon>Alveolata</taxon>
        <taxon>Dinophyceae</taxon>
        <taxon>Prorocentrales</taxon>
        <taxon>Prorocentraceae</taxon>
        <taxon>Prorocentrum</taxon>
    </lineage>
</organism>
<dbReference type="Gene3D" id="3.60.21.10">
    <property type="match status" value="1"/>
</dbReference>
<comment type="catalytic activity">
    <reaction evidence="6">
        <text>O-phospho-L-threonyl-[protein] + H2O = L-threonyl-[protein] + phosphate</text>
        <dbReference type="Rhea" id="RHEA:47004"/>
        <dbReference type="Rhea" id="RHEA-COMP:11060"/>
        <dbReference type="Rhea" id="RHEA-COMP:11605"/>
        <dbReference type="ChEBI" id="CHEBI:15377"/>
        <dbReference type="ChEBI" id="CHEBI:30013"/>
        <dbReference type="ChEBI" id="CHEBI:43474"/>
        <dbReference type="ChEBI" id="CHEBI:61977"/>
        <dbReference type="EC" id="3.1.3.16"/>
    </reaction>
</comment>
<dbReference type="SUPFAM" id="SSF56300">
    <property type="entry name" value="Metallo-dependent phosphatases"/>
    <property type="match status" value="1"/>
</dbReference>
<evidence type="ECO:0000256" key="8">
    <source>
        <dbReference type="SAM" id="SignalP"/>
    </source>
</evidence>
<reference evidence="10" key="1">
    <citation type="submission" date="2023-10" db="EMBL/GenBank/DDBJ databases">
        <authorList>
            <person name="Chen Y."/>
            <person name="Shah S."/>
            <person name="Dougan E. K."/>
            <person name="Thang M."/>
            <person name="Chan C."/>
        </authorList>
    </citation>
    <scope>NUCLEOTIDE SEQUENCE [LARGE SCALE GENOMIC DNA]</scope>
</reference>